<evidence type="ECO:0000313" key="1">
    <source>
        <dbReference type="EMBL" id="ABL65574.1"/>
    </source>
</evidence>
<dbReference type="RefSeq" id="WP_011745386.1">
    <property type="nucleotide sequence ID" value="NC_008639.1"/>
</dbReference>
<dbReference type="HOGENOM" id="CLU_146585_1_0_10"/>
<keyword evidence="2" id="KW-1185">Reference proteome</keyword>
<evidence type="ECO:0000313" key="2">
    <source>
        <dbReference type="Proteomes" id="UP000008701"/>
    </source>
</evidence>
<sequence precursor="true">MTFSAIKKPLFSVFVLMMVVIGLSLPAYALDLETARSQGLAGEVDNGLLAVPPGSPGDAQGLIGTINNQRRAEYAKVAAENNLSLDVVGGMMFQKIYTRLPAGTWVQVQGKWTKKAR</sequence>
<organism evidence="1 2">
    <name type="scientific">Chlorobium phaeobacteroides (strain DSM 266 / SMG 266 / 2430)</name>
    <dbReference type="NCBI Taxonomy" id="290317"/>
    <lineage>
        <taxon>Bacteria</taxon>
        <taxon>Pseudomonadati</taxon>
        <taxon>Chlorobiota</taxon>
        <taxon>Chlorobiia</taxon>
        <taxon>Chlorobiales</taxon>
        <taxon>Chlorobiaceae</taxon>
        <taxon>Chlorobium/Pelodictyon group</taxon>
        <taxon>Chlorobium</taxon>
    </lineage>
</organism>
<name>A1BGP7_CHLPD</name>
<gene>
    <name evidence="1" type="ordered locus">Cpha266_1552</name>
</gene>
<dbReference type="eggNOG" id="COG3784">
    <property type="taxonomic scope" value="Bacteria"/>
</dbReference>
<dbReference type="OrthoDB" id="598150at2"/>
<proteinExistence type="predicted"/>
<dbReference type="InterPro" id="IPR008309">
    <property type="entry name" value="YdbL"/>
</dbReference>
<dbReference type="PIRSF" id="PIRSF025560">
    <property type="entry name" value="UCP025560"/>
    <property type="match status" value="1"/>
</dbReference>
<dbReference type="EMBL" id="CP000492">
    <property type="protein sequence ID" value="ABL65574.1"/>
    <property type="molecule type" value="Genomic_DNA"/>
</dbReference>
<dbReference type="Proteomes" id="UP000008701">
    <property type="component" value="Chromosome"/>
</dbReference>
<protein>
    <submittedName>
        <fullName evidence="1">Uncharacterized conserved protein UCP025560</fullName>
    </submittedName>
</protein>
<dbReference type="STRING" id="290317.Cpha266_1552"/>
<dbReference type="AlphaFoldDB" id="A1BGP7"/>
<dbReference type="Pfam" id="PF07027">
    <property type="entry name" value="DUF1318"/>
    <property type="match status" value="1"/>
</dbReference>
<reference evidence="1 2" key="1">
    <citation type="submission" date="2006-12" db="EMBL/GenBank/DDBJ databases">
        <title>Complete sequence of Chlorobium phaeobacteroides DSM 266.</title>
        <authorList>
            <consortium name="US DOE Joint Genome Institute"/>
            <person name="Copeland A."/>
            <person name="Lucas S."/>
            <person name="Lapidus A."/>
            <person name="Barry K."/>
            <person name="Detter J.C."/>
            <person name="Glavina del Rio T."/>
            <person name="Hammon N."/>
            <person name="Israni S."/>
            <person name="Pitluck S."/>
            <person name="Goltsman E."/>
            <person name="Schmutz J."/>
            <person name="Larimer F."/>
            <person name="Land M."/>
            <person name="Hauser L."/>
            <person name="Mikhailova N."/>
            <person name="Li T."/>
            <person name="Overmann J."/>
            <person name="Bryant D.A."/>
            <person name="Richardson P."/>
        </authorList>
    </citation>
    <scope>NUCLEOTIDE SEQUENCE [LARGE SCALE GENOMIC DNA]</scope>
    <source>
        <strain evidence="1 2">DSM 266</strain>
    </source>
</reference>
<accession>A1BGP7</accession>
<dbReference type="KEGG" id="cph:Cpha266_1552"/>